<dbReference type="EMBL" id="AP014597">
    <property type="protein sequence ID" value="BAU17158.1"/>
    <property type="molecule type" value="Genomic_DNA"/>
</dbReference>
<dbReference type="SMART" id="SM00060">
    <property type="entry name" value="FN3"/>
    <property type="match status" value="1"/>
</dbReference>
<dbReference type="RefSeq" id="WP_096405151.1">
    <property type="nucleotide sequence ID" value="NZ_AP014597.1"/>
</dbReference>
<dbReference type="SUPFAM" id="SSF49265">
    <property type="entry name" value="Fibronectin type III"/>
    <property type="match status" value="1"/>
</dbReference>
<evidence type="ECO:0000313" key="3">
    <source>
        <dbReference type="EMBL" id="BAU17158.1"/>
    </source>
</evidence>
<dbReference type="Proteomes" id="UP000217431">
    <property type="component" value="Chromosome I"/>
</dbReference>
<gene>
    <name evidence="3" type="ORF">PIOMA14_I_0650</name>
</gene>
<dbReference type="InterPro" id="IPR036116">
    <property type="entry name" value="FN3_sf"/>
</dbReference>
<dbReference type="PROSITE" id="PS50853">
    <property type="entry name" value="FN3"/>
    <property type="match status" value="1"/>
</dbReference>
<dbReference type="Pfam" id="PF00041">
    <property type="entry name" value="fn3"/>
    <property type="match status" value="1"/>
</dbReference>
<keyword evidence="1" id="KW-0732">Signal</keyword>
<dbReference type="Pfam" id="PF25275">
    <property type="entry name" value="Golvesin_C"/>
    <property type="match status" value="1"/>
</dbReference>
<feature type="chain" id="PRO_5006619887" description="Fibronectin type-III domain-containing protein" evidence="1">
    <location>
        <begin position="21"/>
        <end position="865"/>
    </location>
</feature>
<dbReference type="Gene3D" id="3.40.630.40">
    <property type="entry name" value="Zn-dependent exopeptidases"/>
    <property type="match status" value="1"/>
</dbReference>
<evidence type="ECO:0000256" key="1">
    <source>
        <dbReference type="SAM" id="SignalP"/>
    </source>
</evidence>
<dbReference type="Gene3D" id="2.60.40.10">
    <property type="entry name" value="Immunoglobulins"/>
    <property type="match status" value="1"/>
</dbReference>
<dbReference type="AlphaFoldDB" id="A0A0S3UI90"/>
<feature type="signal peptide" evidence="1">
    <location>
        <begin position="1"/>
        <end position="20"/>
    </location>
</feature>
<evidence type="ECO:0000313" key="4">
    <source>
        <dbReference type="Proteomes" id="UP000217431"/>
    </source>
</evidence>
<protein>
    <recommendedName>
        <fullName evidence="2">Fibronectin type-III domain-containing protein</fullName>
    </recommendedName>
</protein>
<name>A0A0S3UI90_PREIN</name>
<organism evidence="3 4">
    <name type="scientific">Prevotella intermedia</name>
    <dbReference type="NCBI Taxonomy" id="28131"/>
    <lineage>
        <taxon>Bacteria</taxon>
        <taxon>Pseudomonadati</taxon>
        <taxon>Bacteroidota</taxon>
        <taxon>Bacteroidia</taxon>
        <taxon>Bacteroidales</taxon>
        <taxon>Prevotellaceae</taxon>
        <taxon>Prevotella</taxon>
    </lineage>
</organism>
<dbReference type="InterPro" id="IPR013783">
    <property type="entry name" value="Ig-like_fold"/>
</dbReference>
<proteinExistence type="predicted"/>
<dbReference type="InterPro" id="IPR033803">
    <property type="entry name" value="CBD-like_Golvesin-Xly"/>
</dbReference>
<evidence type="ECO:0000259" key="2">
    <source>
        <dbReference type="PROSITE" id="PS50853"/>
    </source>
</evidence>
<dbReference type="STRING" id="28131.BWX40_05385"/>
<feature type="domain" description="Fibronectin type-III" evidence="2">
    <location>
        <begin position="491"/>
        <end position="583"/>
    </location>
</feature>
<accession>A0A0S3UI90</accession>
<reference evidence="3 4" key="1">
    <citation type="journal article" date="2016" name="DNA Res.">
        <title>The complete genome sequencing of Prevotella intermedia strain OMA14 and a subsequent fine-scale, intra-species genomic comparison reveal an unusual amplification of conjugative and mobile transposons and identify a novel Prevotella-lineage-specific repeat.</title>
        <authorList>
            <person name="Naito M."/>
            <person name="Ogura Y."/>
            <person name="Itoh T."/>
            <person name="Shoji M."/>
            <person name="Okamoto M."/>
            <person name="Hayashi T."/>
            <person name="Nakayama K."/>
        </authorList>
    </citation>
    <scope>NUCLEOTIDE SEQUENCE [LARGE SCALE GENOMIC DNA]</scope>
    <source>
        <strain evidence="3 4">OMA14</strain>
    </source>
</reference>
<dbReference type="CDD" id="cd00063">
    <property type="entry name" value="FN3"/>
    <property type="match status" value="1"/>
</dbReference>
<dbReference type="InterPro" id="IPR003961">
    <property type="entry name" value="FN3_dom"/>
</dbReference>
<sequence length="865" mass="96126">MMKKLLTLILCTTFVWNGFAQTNKTVWGKSEYKGKPWVENVSRPNTITDGLNGRHFSIWSSHGRYYDANKGVWKWQRPNLFGTTEDLYTQTIVIPYLFPMLENAGAVVVSPRERDWQKQEVIVDNDNPRANGKATYQEVNNKKKWGNAIGSGFAFHQGTYADSENPFVAGSVRQIKSRKRSSKLSHISYQPIIPEDGNYAVYVSYKTVKKSIDDAEYIVFHKGQETRFHVNQQMGGGTWVYLGTFAFDKGCNIYNRVVLTNHSKRRGFVTADAVRFGGGMGNIVRGGQVSGLPRTLEGARYYTQWAGAPRYVVSKSNGTNDYNDDINTRSLYTSWLAGGSSYIPNKEGLRVPIELTLGVHSDAGVKADGTTVGTLSICTTQQGNATLGTGLSRNASQVFANQLVTNAKRDIEGTFKKVWNTRGVKDANYSETRLPEVPSAIIETLSHQNFGDMKLGQDPNFKFTLARSIYKSILRHTASLHKRPYIVQPLAPDNFRIEYVSKDKVRLKWNGVNDPLEPTAKPTSYNIYMATGTSGFDNGVNVNGNSYEITLEPNVLYNFRVTACNHGGESFPTEVLSAYHKEGAKQTILIVNGFHRLSSPAIIDNDTEQGFNLEADPGVSYGVTAGWNGRQSNFDRTQFGKEGPSALGFGGDELAGLFIAGNSFDYVRTHAEAIATSGKYNIVSCSSKAIENGYVKLEKYALIDLALGLEKNDGHSLYFYKALRPNMQTQIANYLNRGGRVFANGAYLATDMTSSNEQEWLARFFKVSAAGSNQNNYNATINGLGSQFDIYRTMNEQHYGAYSPDILQPSGSAFSVMTYADNTSAAVAYKGTDFRTFVMAFPFECIKSREIRNRIMRGIIAYLLN</sequence>
<dbReference type="SUPFAM" id="SSF53187">
    <property type="entry name" value="Zn-dependent exopeptidases"/>
    <property type="match status" value="1"/>
</dbReference>